<organism evidence="2 3">
    <name type="scientific">Parablautia muri</name>
    <dbReference type="NCBI Taxonomy" id="2320879"/>
    <lineage>
        <taxon>Bacteria</taxon>
        <taxon>Bacillati</taxon>
        <taxon>Bacillota</taxon>
        <taxon>Clostridia</taxon>
        <taxon>Lachnospirales</taxon>
        <taxon>Lachnospiraceae</taxon>
        <taxon>Parablautia</taxon>
    </lineage>
</organism>
<protein>
    <submittedName>
        <fullName evidence="2">Uncharacterized protein</fullName>
    </submittedName>
</protein>
<keyword evidence="1" id="KW-0812">Transmembrane</keyword>
<dbReference type="RefSeq" id="WP_160560923.1">
    <property type="nucleotide sequence ID" value="NZ_QZDT01000025.1"/>
</dbReference>
<dbReference type="EMBL" id="QZDT01000025">
    <property type="protein sequence ID" value="NBJ93867.1"/>
    <property type="molecule type" value="Genomic_DNA"/>
</dbReference>
<keyword evidence="1" id="KW-1133">Transmembrane helix</keyword>
<keyword evidence="3" id="KW-1185">Reference proteome</keyword>
<feature type="transmembrane region" description="Helical" evidence="1">
    <location>
        <begin position="40"/>
        <end position="58"/>
    </location>
</feature>
<dbReference type="Proteomes" id="UP001154420">
    <property type="component" value="Unassembled WGS sequence"/>
</dbReference>
<dbReference type="OrthoDB" id="1650720at2"/>
<accession>A0A9X5GUB0</accession>
<evidence type="ECO:0000313" key="3">
    <source>
        <dbReference type="Proteomes" id="UP001154420"/>
    </source>
</evidence>
<evidence type="ECO:0000313" key="2">
    <source>
        <dbReference type="EMBL" id="NBJ93867.1"/>
    </source>
</evidence>
<comment type="caution">
    <text evidence="2">The sequence shown here is derived from an EMBL/GenBank/DDBJ whole genome shotgun (WGS) entry which is preliminary data.</text>
</comment>
<reference evidence="2" key="1">
    <citation type="submission" date="2018-09" db="EMBL/GenBank/DDBJ databases">
        <title>Murine metabolic-syndrome-specific gut microbial biobank.</title>
        <authorList>
            <person name="Liu C."/>
        </authorList>
    </citation>
    <scope>NUCLEOTIDE SEQUENCE</scope>
    <source>
        <strain evidence="2">D42-62</strain>
    </source>
</reference>
<keyword evidence="1" id="KW-0472">Membrane</keyword>
<name>A0A9X5GUB0_9FIRM</name>
<proteinExistence type="predicted"/>
<sequence>MKHGKKMIAPIIITIIILLYYIGMAVLFIVIRGIPLQVKALMVAVPLFSGAVMVGVLASRIKEIEGGEEDDLSKY</sequence>
<dbReference type="AlphaFoldDB" id="A0A9X5GUB0"/>
<evidence type="ECO:0000256" key="1">
    <source>
        <dbReference type="SAM" id="Phobius"/>
    </source>
</evidence>
<feature type="transmembrane region" description="Helical" evidence="1">
    <location>
        <begin position="7"/>
        <end position="34"/>
    </location>
</feature>
<gene>
    <name evidence="2" type="ORF">D5281_15000</name>
</gene>